<sequence length="278" mass="29689">MTDALPPPHVVDTAACTAEVHDQGAQVARWAPAGAGPVLYVSSAATFTPGRSIRGGVPVCWPWFGPGRGAAMEPAHGFVRTSPWEHVDRADDGGEVTLTHRITSATATSPHWPHPYSLELRSRLGHALELTLTTTNTGPAPIDLEEALHAYLAVGDVREATVEGLDGRSFFDKVAGTERTHHGPLTFDGETDAVFRTSEPVTVVDPVLRRRLVVTTEGAANVVVWNPWDAKAAEVPDIGAGEWTLFVCVEGANALDNAVTIAPGESHTMTYRLEVEPL</sequence>
<dbReference type="SUPFAM" id="SSF74650">
    <property type="entry name" value="Galactose mutarotase-like"/>
    <property type="match status" value="1"/>
</dbReference>
<dbReference type="Gene3D" id="2.70.98.10">
    <property type="match status" value="1"/>
</dbReference>
<dbReference type="InterPro" id="IPR014718">
    <property type="entry name" value="GH-type_carb-bd"/>
</dbReference>
<proteinExistence type="inferred from homology"/>
<accession>A0ABP8KN36</accession>
<protein>
    <recommendedName>
        <fullName evidence="4">Putative glucose-6-phosphate 1-epimerase</fullName>
        <ecNumber evidence="4">5.1.3.15</ecNumber>
    </recommendedName>
</protein>
<dbReference type="PANTHER" id="PTHR11122:SF13">
    <property type="entry name" value="GLUCOSE-6-PHOSPHATE 1-EPIMERASE"/>
    <property type="match status" value="1"/>
</dbReference>
<dbReference type="CDD" id="cd09020">
    <property type="entry name" value="D-hex-6-P-epi_like"/>
    <property type="match status" value="1"/>
</dbReference>
<dbReference type="InterPro" id="IPR025532">
    <property type="entry name" value="G6P_1-epimerase"/>
</dbReference>
<name>A0ABP8KN36_9MICO</name>
<dbReference type="PANTHER" id="PTHR11122">
    <property type="entry name" value="APOSPORY-ASSOCIATED PROTEIN C-RELATED"/>
    <property type="match status" value="1"/>
</dbReference>
<evidence type="ECO:0000256" key="3">
    <source>
        <dbReference type="ARBA" id="ARBA00023235"/>
    </source>
</evidence>
<dbReference type="InterPro" id="IPR011013">
    <property type="entry name" value="Gal_mutarotase_sf_dom"/>
</dbReference>
<dbReference type="EMBL" id="BAABGM010000022">
    <property type="protein sequence ID" value="GAA4411401.1"/>
    <property type="molecule type" value="Genomic_DNA"/>
</dbReference>
<keyword evidence="3 4" id="KW-0413">Isomerase</keyword>
<comment type="catalytic activity">
    <reaction evidence="1">
        <text>alpha-D-glucose 6-phosphate = beta-D-glucose 6-phosphate</text>
        <dbReference type="Rhea" id="RHEA:16249"/>
        <dbReference type="ChEBI" id="CHEBI:58225"/>
        <dbReference type="ChEBI" id="CHEBI:58247"/>
        <dbReference type="EC" id="5.1.3.15"/>
    </reaction>
</comment>
<dbReference type="PIRSF" id="PIRSF016020">
    <property type="entry name" value="PHexose_mutarotase"/>
    <property type="match status" value="1"/>
</dbReference>
<evidence type="ECO:0000313" key="5">
    <source>
        <dbReference type="EMBL" id="GAA4411401.1"/>
    </source>
</evidence>
<dbReference type="Pfam" id="PF01263">
    <property type="entry name" value="Aldose_epim"/>
    <property type="match status" value="1"/>
</dbReference>
<evidence type="ECO:0000313" key="6">
    <source>
        <dbReference type="Proteomes" id="UP001500945"/>
    </source>
</evidence>
<keyword evidence="6" id="KW-1185">Reference proteome</keyword>
<reference evidence="6" key="1">
    <citation type="journal article" date="2019" name="Int. J. Syst. Evol. Microbiol.">
        <title>The Global Catalogue of Microorganisms (GCM) 10K type strain sequencing project: providing services to taxonomists for standard genome sequencing and annotation.</title>
        <authorList>
            <consortium name="The Broad Institute Genomics Platform"/>
            <consortium name="The Broad Institute Genome Sequencing Center for Infectious Disease"/>
            <person name="Wu L."/>
            <person name="Ma J."/>
        </authorList>
    </citation>
    <scope>NUCLEOTIDE SEQUENCE [LARGE SCALE GENOMIC DNA]</scope>
    <source>
        <strain evidence="6">JCM 17809</strain>
    </source>
</reference>
<evidence type="ECO:0000256" key="1">
    <source>
        <dbReference type="ARBA" id="ARBA00001096"/>
    </source>
</evidence>
<dbReference type="InterPro" id="IPR008183">
    <property type="entry name" value="Aldose_1/G6P_1-epimerase"/>
</dbReference>
<dbReference type="Proteomes" id="UP001500945">
    <property type="component" value="Unassembled WGS sequence"/>
</dbReference>
<dbReference type="EC" id="5.1.3.15" evidence="4"/>
<dbReference type="RefSeq" id="WP_345207832.1">
    <property type="nucleotide sequence ID" value="NZ_BAABGM010000022.1"/>
</dbReference>
<gene>
    <name evidence="5" type="ORF">GCM10023168_32230</name>
</gene>
<comment type="similarity">
    <text evidence="2 4">Belongs to the glucose-6-phosphate 1-epimerase family.</text>
</comment>
<evidence type="ECO:0000256" key="4">
    <source>
        <dbReference type="PIRNR" id="PIRNR016020"/>
    </source>
</evidence>
<organism evidence="5 6">
    <name type="scientific">Fodinibacter luteus</name>
    <dbReference type="NCBI Taxonomy" id="552064"/>
    <lineage>
        <taxon>Bacteria</taxon>
        <taxon>Bacillati</taxon>
        <taxon>Actinomycetota</taxon>
        <taxon>Actinomycetes</taxon>
        <taxon>Micrococcales</taxon>
        <taxon>Intrasporangiaceae</taxon>
        <taxon>Fodinibacter (ex Wang et al. 2009)</taxon>
    </lineage>
</organism>
<evidence type="ECO:0000256" key="2">
    <source>
        <dbReference type="ARBA" id="ARBA00005866"/>
    </source>
</evidence>
<comment type="caution">
    <text evidence="5">The sequence shown here is derived from an EMBL/GenBank/DDBJ whole genome shotgun (WGS) entry which is preliminary data.</text>
</comment>